<reference evidence="8" key="1">
    <citation type="submission" date="2021-01" db="EMBL/GenBank/DDBJ databases">
        <authorList>
            <person name="Corre E."/>
            <person name="Pelletier E."/>
            <person name="Niang G."/>
            <person name="Scheremetjew M."/>
            <person name="Finn R."/>
            <person name="Kale V."/>
            <person name="Holt S."/>
            <person name="Cochrane G."/>
            <person name="Meng A."/>
            <person name="Brown T."/>
            <person name="Cohen L."/>
        </authorList>
    </citation>
    <scope>NUCLEOTIDE SEQUENCE</scope>
    <source>
        <strain evidence="8">MM31A-1</strain>
    </source>
</reference>
<dbReference type="GO" id="GO:0006281">
    <property type="term" value="P:DNA repair"/>
    <property type="evidence" value="ECO:0007669"/>
    <property type="project" value="UniProtKB-KW"/>
</dbReference>
<dbReference type="GO" id="GO:0010499">
    <property type="term" value="P:proteasomal ubiquitin-independent protein catabolic process"/>
    <property type="evidence" value="ECO:0007669"/>
    <property type="project" value="TreeGrafter"/>
</dbReference>
<feature type="region of interest" description="Disordered" evidence="5">
    <location>
        <begin position="78"/>
        <end position="103"/>
    </location>
</feature>
<dbReference type="InterPro" id="IPR016024">
    <property type="entry name" value="ARM-type_fold"/>
</dbReference>
<name>A0A7S3V8U0_9STRA</name>
<feature type="region of interest" description="Disordered" evidence="5">
    <location>
        <begin position="509"/>
        <end position="532"/>
    </location>
</feature>
<dbReference type="SUPFAM" id="SSF48371">
    <property type="entry name" value="ARM repeat"/>
    <property type="match status" value="2"/>
</dbReference>
<dbReference type="GO" id="GO:0016504">
    <property type="term" value="F:peptidase activator activity"/>
    <property type="evidence" value="ECO:0007669"/>
    <property type="project" value="InterPro"/>
</dbReference>
<dbReference type="InterPro" id="IPR021843">
    <property type="entry name" value="PSME4_C"/>
</dbReference>
<dbReference type="Gene3D" id="1.25.10.10">
    <property type="entry name" value="Leucine-rich Repeat Variant"/>
    <property type="match status" value="1"/>
</dbReference>
<feature type="compositionally biased region" description="Acidic residues" evidence="5">
    <location>
        <begin position="84"/>
        <end position="100"/>
    </location>
</feature>
<protein>
    <submittedName>
        <fullName evidence="8">Uncharacterized protein</fullName>
    </submittedName>
</protein>
<keyword evidence="2" id="KW-0677">Repeat</keyword>
<dbReference type="PANTHER" id="PTHR32170:SF3">
    <property type="entry name" value="PROTEASOME ACTIVATOR COMPLEX SUBUNIT 4"/>
    <property type="match status" value="1"/>
</dbReference>
<feature type="domain" description="Proteasome activator complex subunit 4 C-terminal" evidence="6">
    <location>
        <begin position="2169"/>
        <end position="2258"/>
    </location>
</feature>
<proteinExistence type="inferred from homology"/>
<dbReference type="Pfam" id="PF11919">
    <property type="entry name" value="PSME4_C"/>
    <property type="match status" value="1"/>
</dbReference>
<evidence type="ECO:0000259" key="7">
    <source>
        <dbReference type="Pfam" id="PF16507"/>
    </source>
</evidence>
<keyword evidence="3" id="KW-0227">DNA damage</keyword>
<dbReference type="PANTHER" id="PTHR32170">
    <property type="entry name" value="PROTEASOME ACTIVATOR COMPLEX SUBUNIT 4"/>
    <property type="match status" value="1"/>
</dbReference>
<accession>A0A7S3V8U0</accession>
<evidence type="ECO:0000256" key="1">
    <source>
        <dbReference type="ARBA" id="ARBA00005739"/>
    </source>
</evidence>
<dbReference type="GO" id="GO:0070628">
    <property type="term" value="F:proteasome binding"/>
    <property type="evidence" value="ECO:0007669"/>
    <property type="project" value="InterPro"/>
</dbReference>
<sequence>MSTDDKIAAAAAAALAGTSTNYDGLVGHAYHYNLPSQYMDPNDGIPLVTKYAHRKALKVVEIAYSLQLTEDMFRVQDNTSSMDLDGDDNDDDDANEDNEDGKEGTLESILLKCTRLSSLMSTLDNLKYNGISQQDHAQIMIHLLHLISATVVYEKKDGSGDATGEPKLNYDNVGFLYNVEEKRIVYQKTNGGVEEVRVGENVNETKSEAYLKESFALPSPAREALLSVIVSMLTKEKLLRSVSNTSFRVDADVDAETNMETNEEVVGKTKNDALLLVVHWKAMLRMLLRTAPYLDEHKCGLTQVDSLARQSTILKRTVLAIRYLRRFYDQGYESIKDNIISDKAAREVWDMVKGDLLNETHSNACFRSMILLYLFQPSRCSRSFYKEMLPLWMESWTTIDRCPDADFLWLTILCRARKYVHAEDYDWGLVRKRLLTLCAYWLQIPVGGKSSDKSFPNASQAKSRGMPSRLKSFLGNGSSYQEGVDFVSKLSKLLVFCIGKNDVKPMQQAVSSGGEVKATNGTNGAEDSAMEETSDGTEDLLRFFAFVGPYFHPSNTGAWTFPLGVLLHYFSFEFCRRMARNTSHRAITAKYPQLAAKIMEVEPFKQTSAILDSEVVLILDSILPLCQQALYSKSPRVSRGGEQALLYLSQMDHKICPMFLDFAMRALDISSVALSHQAPAALSALSRLVSPSLKRNPAFFLERLPDILNLSLAGIDSNDQTKTVRTLILYRTITSWIPVGKSTGSNWCDGDKTCPGTFRFGKELTDAVNSNCESEDYWNALRNLPSNSLLHQAEMSCSMDKEDEQARLSNLMEETAYAMGDWSIAFLERLYDLFRAAGVQEKRGKSHGVASRHSSADASEAKHFMSLLKQCLFQVFSSMDDKNFELALRCVENFLISETLPMAVKYASILCEAVCAARMHQDNGNHSPGLISLLPQLAKDLRNKSTGTILYRLRCIGGAVRQAGKDVAKYKKELFAVLEFALGDNDDKHIFKAGCKLLRHLLSSQSESYIILNDSCPRFSEEHSLGKSAHLDGDKILWHIPDGQQLNLVAEILSYFIFDRLRSLSLAKAGSESIDLSEWRRCLKLVRYTLRGTSGLLQEIDGMIDNVRENIDEFDPTEIAISALSESAPQKCREVLSKTRGSLAILLSLFLSIIANGGETVETDNSEDGNVKKAIETRSIESLIATDVKICKEVSLISIYLSTRRGASVHSQDERSLWKVQKSIASDRMLSSARKEIMTVLLKAGLSLATSTTLYNDGEEGGKSLSRRMVTTRVNIFHHQLQRNSSYEVPRRLRRRNRNMAKAEKGAFSCGSTFSREINVDNLYSFINNAFDSQHLLEHSPDAISNLSAYEGMLDGGFALACHSSNQARSKGFRLVEHLMTRFGWFAAKRVKILISSMSLTDEKTNPHYGLISCKELSSMDTPPHRKRLAEVLKGISNLLSLRRVMKEVIPSEIHRQSLIKILCNSQKVISILPPEEMQKMILYFHSVFASFRSRFYSFPRLTKRDEELREQSLLLLISAVGDEDIAIDEVGEGNSAHWRDRLVAAWFLLTFIDKSGAQISDNAIRSIWDTCINIIQQEDGQPIQKVTLGLIGKLANLTIENGLDGDYSDLQKKMRDESFCIDLCNALVSNHKEDKSIGGGHRAQWSVGVESILKDSLSNLSPRIIFPFKRAGRSSLNFLTQHGQLLSALFQIVGRDCAIDSAKHFLSYAHELASSLPSEDQRNQVDTAAEIFSGVAQCLLNSSAEDDVQIVWTSTLLPFFEKALEKSPTSALATYSDSLRFIVRDLSPKQLLPLTEFVMNKIEKTLWQFDGYQSANGTASDGFAEQSKWVVMMCVVLIEIDTEIETMNPYVWYHSSVTVSSPPLVKIDVEATPPILHFWTMLSSRLLPRLLHAIGHPYQKCREQVAWCLFRVYNCYKKLSQQIKILPIQEEIKDQITNPGDLIFQKLSPLSSSTGTATKEAQHSLITTRLFLFYCLHYGDNKNEYAEFILPLLPMAFEAIKPEVEGEGEVDADVRMLQAQVVKGFRYTIAEVGASCFVTYNNSNDISQLLKNLDTVSLHDVWQVRHAAAHFLRCFQGCHKFLFTSYQTKKTTRIVAKLLADDRKEVSAAAMSALTGILASSPSQDVGHMVHKYIKKANNSVIKKKRSKVDKQALEGEALEKEFKRAVKQQTSVYFLCASVLARPYDTPSYAPKALAALSRHSYESSAPFTVREAVKLCCREFKRTHMTDNWELHKEQFTREQLEALDDVVSTPHYYA</sequence>
<comment type="similarity">
    <text evidence="1">Belongs to the BLM10 family.</text>
</comment>
<dbReference type="EMBL" id="HBIO01012762">
    <property type="protein sequence ID" value="CAE0465087.1"/>
    <property type="molecule type" value="Transcribed_RNA"/>
</dbReference>
<evidence type="ECO:0000256" key="5">
    <source>
        <dbReference type="SAM" id="MobiDB-lite"/>
    </source>
</evidence>
<dbReference type="InterPro" id="IPR032430">
    <property type="entry name" value="Blm10_mid"/>
</dbReference>
<dbReference type="GO" id="GO:0005829">
    <property type="term" value="C:cytosol"/>
    <property type="evidence" value="ECO:0007669"/>
    <property type="project" value="TreeGrafter"/>
</dbReference>
<evidence type="ECO:0000256" key="2">
    <source>
        <dbReference type="ARBA" id="ARBA00022737"/>
    </source>
</evidence>
<evidence type="ECO:0000259" key="6">
    <source>
        <dbReference type="Pfam" id="PF11919"/>
    </source>
</evidence>
<organism evidence="8">
    <name type="scientific">Chaetoceros debilis</name>
    <dbReference type="NCBI Taxonomy" id="122233"/>
    <lineage>
        <taxon>Eukaryota</taxon>
        <taxon>Sar</taxon>
        <taxon>Stramenopiles</taxon>
        <taxon>Ochrophyta</taxon>
        <taxon>Bacillariophyta</taxon>
        <taxon>Coscinodiscophyceae</taxon>
        <taxon>Chaetocerotophycidae</taxon>
        <taxon>Chaetocerotales</taxon>
        <taxon>Chaetocerotaceae</taxon>
        <taxon>Chaetoceros</taxon>
    </lineage>
</organism>
<feature type="domain" description="Proteasome activator Blm10 middle HEAT repeats region" evidence="7">
    <location>
        <begin position="543"/>
        <end position="1097"/>
    </location>
</feature>
<dbReference type="GO" id="GO:0005634">
    <property type="term" value="C:nucleus"/>
    <property type="evidence" value="ECO:0007669"/>
    <property type="project" value="TreeGrafter"/>
</dbReference>
<dbReference type="InterPro" id="IPR011989">
    <property type="entry name" value="ARM-like"/>
</dbReference>
<keyword evidence="4" id="KW-0234">DNA repair</keyword>
<evidence type="ECO:0000313" key="8">
    <source>
        <dbReference type="EMBL" id="CAE0465087.1"/>
    </source>
</evidence>
<evidence type="ECO:0000256" key="4">
    <source>
        <dbReference type="ARBA" id="ARBA00023204"/>
    </source>
</evidence>
<evidence type="ECO:0000256" key="3">
    <source>
        <dbReference type="ARBA" id="ARBA00022763"/>
    </source>
</evidence>
<dbReference type="InterPro" id="IPR035309">
    <property type="entry name" value="PSME4"/>
</dbReference>
<gene>
    <name evidence="8" type="ORF">CDEB00056_LOCUS9928</name>
</gene>
<dbReference type="Pfam" id="PF16507">
    <property type="entry name" value="HEAT_PSME4_mid"/>
    <property type="match status" value="1"/>
</dbReference>